<keyword evidence="5" id="KW-1185">Reference proteome</keyword>
<protein>
    <submittedName>
        <fullName evidence="4">(2,3-dihydroxybenzoyl)adenylate synthase</fullName>
    </submittedName>
</protein>
<dbReference type="Gene3D" id="3.40.50.980">
    <property type="match status" value="2"/>
</dbReference>
<dbReference type="InterPro" id="IPR000873">
    <property type="entry name" value="AMP-dep_synth/lig_dom"/>
</dbReference>
<dbReference type="Gene3D" id="2.30.38.10">
    <property type="entry name" value="Luciferase, Domain 3"/>
    <property type="match status" value="1"/>
</dbReference>
<evidence type="ECO:0000313" key="4">
    <source>
        <dbReference type="EMBL" id="GAA0460271.1"/>
    </source>
</evidence>
<dbReference type="PANTHER" id="PTHR43767">
    <property type="entry name" value="LONG-CHAIN-FATTY-ACID--COA LIGASE"/>
    <property type="match status" value="1"/>
</dbReference>
<dbReference type="Pfam" id="PF13193">
    <property type="entry name" value="AMP-binding_C"/>
    <property type="match status" value="1"/>
</dbReference>
<organism evidence="4 5">
    <name type="scientific">Streptomyces stramineus</name>
    <dbReference type="NCBI Taxonomy" id="173861"/>
    <lineage>
        <taxon>Bacteria</taxon>
        <taxon>Bacillati</taxon>
        <taxon>Actinomycetota</taxon>
        <taxon>Actinomycetes</taxon>
        <taxon>Kitasatosporales</taxon>
        <taxon>Streptomycetaceae</taxon>
        <taxon>Streptomyces</taxon>
    </lineage>
</organism>
<name>A0ABN0ZVD1_9ACTN</name>
<feature type="region of interest" description="Disordered" evidence="1">
    <location>
        <begin position="529"/>
        <end position="549"/>
    </location>
</feature>
<evidence type="ECO:0000313" key="5">
    <source>
        <dbReference type="Proteomes" id="UP001499895"/>
    </source>
</evidence>
<dbReference type="Pfam" id="PF00501">
    <property type="entry name" value="AMP-binding"/>
    <property type="match status" value="1"/>
</dbReference>
<dbReference type="EMBL" id="BAAAHB010000019">
    <property type="protein sequence ID" value="GAA0460271.1"/>
    <property type="molecule type" value="Genomic_DNA"/>
</dbReference>
<reference evidence="4 5" key="1">
    <citation type="journal article" date="2019" name="Int. J. Syst. Evol. Microbiol.">
        <title>The Global Catalogue of Microorganisms (GCM) 10K type strain sequencing project: providing services to taxonomists for standard genome sequencing and annotation.</title>
        <authorList>
            <consortium name="The Broad Institute Genomics Platform"/>
            <consortium name="The Broad Institute Genome Sequencing Center for Infectious Disease"/>
            <person name="Wu L."/>
            <person name="Ma J."/>
        </authorList>
    </citation>
    <scope>NUCLEOTIDE SEQUENCE [LARGE SCALE GENOMIC DNA]</scope>
    <source>
        <strain evidence="4 5">JCM 10649</strain>
    </source>
</reference>
<evidence type="ECO:0000256" key="1">
    <source>
        <dbReference type="SAM" id="MobiDB-lite"/>
    </source>
</evidence>
<gene>
    <name evidence="4" type="ORF">GCM10009544_23510</name>
</gene>
<dbReference type="InterPro" id="IPR025110">
    <property type="entry name" value="AMP-bd_C"/>
</dbReference>
<sequence>MLDGCIPPDVHRAAAYREKGYWRGENLSALLRTWAGRHDCATALVDGERRLTYRALDAWVDRLAAGFHRHGLEAGDRVVVQLPNVAEFPAVAFALFRIGVVPVFTLASHRVNEIRHLCELSGARAYVLPDRHHGFDHLELALRVKGEVASLEHLFVVGDVPEGVEAIPLREVDAEPRPFPEPDPSEVAFFLLSGGTTALPKLIPRTHDGYAHQTRTAVSFCGITHEDVYLAALPMGFNFTWGSPGVVGTFRAGGTVVLAEGPTADDCFRLIQEEGVTFTSIVPTVAQLWLETAEWSPYRLTTLRSVQVGGAPLTAELASRIGPGLGCRLQQVFGTSEGLLSLTHDDDPLEVVERTQGRPISPGDEIRIVDEDGAALPADATGELITRGPYTLHGYYRAEEYNRVAFTEDGFFRTGDLARITPEGHLVIEGRIKDVIVRGGDKISPGELESHLLTHPAVARVAVVGVPDEYHGERVCAFVVPDGEPPALNDLRQALQARGLADYKLPDRVEIIDALPLTGLGKVDKKRLAAGGVTPRPAASAQPLQGERR</sequence>
<evidence type="ECO:0000259" key="2">
    <source>
        <dbReference type="Pfam" id="PF00501"/>
    </source>
</evidence>
<comment type="caution">
    <text evidence="4">The sequence shown here is derived from an EMBL/GenBank/DDBJ whole genome shotgun (WGS) entry which is preliminary data.</text>
</comment>
<proteinExistence type="predicted"/>
<dbReference type="Proteomes" id="UP001499895">
    <property type="component" value="Unassembled WGS sequence"/>
</dbReference>
<evidence type="ECO:0000259" key="3">
    <source>
        <dbReference type="Pfam" id="PF13193"/>
    </source>
</evidence>
<dbReference type="SUPFAM" id="SSF56801">
    <property type="entry name" value="Acetyl-CoA synthetase-like"/>
    <property type="match status" value="1"/>
</dbReference>
<dbReference type="Gene3D" id="3.30.300.30">
    <property type="match status" value="1"/>
</dbReference>
<dbReference type="InterPro" id="IPR045851">
    <property type="entry name" value="AMP-bd_C_sf"/>
</dbReference>
<accession>A0ABN0ZVD1</accession>
<feature type="domain" description="AMP-dependent synthetase/ligase" evidence="2">
    <location>
        <begin position="32"/>
        <end position="396"/>
    </location>
</feature>
<dbReference type="InterPro" id="IPR050237">
    <property type="entry name" value="ATP-dep_AMP-bd_enzyme"/>
</dbReference>
<dbReference type="PANTHER" id="PTHR43767:SF1">
    <property type="entry name" value="NONRIBOSOMAL PEPTIDE SYNTHASE PES1 (EUROFUNG)-RELATED"/>
    <property type="match status" value="1"/>
</dbReference>
<feature type="domain" description="AMP-binding enzyme C-terminal" evidence="3">
    <location>
        <begin position="447"/>
        <end position="522"/>
    </location>
</feature>
<dbReference type="RefSeq" id="WP_344089476.1">
    <property type="nucleotide sequence ID" value="NZ_BAAAHB010000019.1"/>
</dbReference>